<dbReference type="AlphaFoldDB" id="A0A1B6VHJ3"/>
<accession>A0A1B6VHJ3</accession>
<protein>
    <submittedName>
        <fullName evidence="1">Uncharacterized protein</fullName>
    </submittedName>
</protein>
<dbReference type="EMBL" id="LUTU01000014">
    <property type="protein sequence ID" value="OAJ66676.1"/>
    <property type="molecule type" value="Genomic_DNA"/>
</dbReference>
<organism evidence="1 2">
    <name type="scientific">Gluconobacter cerinus</name>
    <dbReference type="NCBI Taxonomy" id="38307"/>
    <lineage>
        <taxon>Bacteria</taxon>
        <taxon>Pseudomonadati</taxon>
        <taxon>Pseudomonadota</taxon>
        <taxon>Alphaproteobacteria</taxon>
        <taxon>Acetobacterales</taxon>
        <taxon>Acetobacteraceae</taxon>
        <taxon>Gluconobacter</taxon>
    </lineage>
</organism>
<proteinExistence type="predicted"/>
<comment type="caution">
    <text evidence="1">The sequence shown here is derived from an EMBL/GenBank/DDBJ whole genome shotgun (WGS) entry which is preliminary data.</text>
</comment>
<dbReference type="Proteomes" id="UP000077786">
    <property type="component" value="Unassembled WGS sequence"/>
</dbReference>
<reference evidence="1 2" key="1">
    <citation type="submission" date="2016-03" db="EMBL/GenBank/DDBJ databases">
        <title>Draft genome sequence of Gluconobacter cerinus strain CECT 9110.</title>
        <authorList>
            <person name="Sainz F."/>
            <person name="Mas A."/>
            <person name="Torija M.J."/>
        </authorList>
    </citation>
    <scope>NUCLEOTIDE SEQUENCE [LARGE SCALE GENOMIC DNA]</scope>
    <source>
        <strain evidence="1 2">CECT 9110</strain>
    </source>
</reference>
<name>A0A1B6VHJ3_9PROT</name>
<gene>
    <name evidence="1" type="ORF">A0123_02809</name>
</gene>
<dbReference type="OrthoDB" id="5570143at2"/>
<dbReference type="PATRIC" id="fig|38307.3.peg.2932"/>
<dbReference type="RefSeq" id="WP_064275267.1">
    <property type="nucleotide sequence ID" value="NZ_CP183030.1"/>
</dbReference>
<evidence type="ECO:0000313" key="1">
    <source>
        <dbReference type="EMBL" id="OAJ66676.1"/>
    </source>
</evidence>
<dbReference type="GeneID" id="89650174"/>
<evidence type="ECO:0000313" key="2">
    <source>
        <dbReference type="Proteomes" id="UP000077786"/>
    </source>
</evidence>
<sequence length="113" mass="12317">MLIASMLCFTLTVIAGVWLGLCVLRSKRPLKALLPVHVGFALLGAVFMIVALANGDSRLMLNVALAVAVAAFGLLMGWARRRGYVIAPLYMCHILLAVMFYLSLVSFTLFPNF</sequence>